<keyword evidence="2" id="KW-1185">Reference proteome</keyword>
<dbReference type="KEGG" id="vos:KNV97_13690"/>
<name>A0A975YPV4_9VIBR</name>
<dbReference type="EMBL" id="CP076643">
    <property type="protein sequence ID" value="QXO19232.1"/>
    <property type="molecule type" value="Genomic_DNA"/>
</dbReference>
<evidence type="ECO:0000313" key="2">
    <source>
        <dbReference type="Proteomes" id="UP000694232"/>
    </source>
</evidence>
<accession>A0A975YPV4</accession>
<evidence type="ECO:0000313" key="1">
    <source>
        <dbReference type="EMBL" id="QXO19232.1"/>
    </source>
</evidence>
<dbReference type="Proteomes" id="UP000694232">
    <property type="component" value="Chromosome 1"/>
</dbReference>
<gene>
    <name evidence="1" type="ORF">KNV97_13690</name>
</gene>
<protein>
    <submittedName>
        <fullName evidence="1">Uncharacterized protein</fullName>
    </submittedName>
</protein>
<proteinExistence type="predicted"/>
<sequence>MMNNPVTKAAFERAILSTINNLYALAIESADVISVRIEYSSSMKMLNVVIFSHNTTEHAHNIILLDDEQALMDLLLVEDKLIERIAQRRDELEEEGDA</sequence>
<organism evidence="1 2">
    <name type="scientific">Vibrio ostreae</name>
    <dbReference type="NCBI Taxonomy" id="2841925"/>
    <lineage>
        <taxon>Bacteria</taxon>
        <taxon>Pseudomonadati</taxon>
        <taxon>Pseudomonadota</taxon>
        <taxon>Gammaproteobacteria</taxon>
        <taxon>Vibrionales</taxon>
        <taxon>Vibrionaceae</taxon>
        <taxon>Vibrio</taxon>
    </lineage>
</organism>
<dbReference type="AlphaFoldDB" id="A0A975YPV4"/>
<dbReference type="RefSeq" id="WP_218563378.1">
    <property type="nucleotide sequence ID" value="NZ_CP076643.1"/>
</dbReference>
<reference evidence="1" key="1">
    <citation type="submission" date="2021-06" db="EMBL/GenBank/DDBJ databases">
        <title>Vibrio nov. sp., novel gut bacterium isolated from Yellow Sea oyster.</title>
        <authorList>
            <person name="Muhammad N."/>
            <person name="Nguyen T.H."/>
            <person name="Lee Y.-J."/>
            <person name="Ko J."/>
            <person name="Kim S.-G."/>
        </authorList>
    </citation>
    <scope>NUCLEOTIDE SEQUENCE</scope>
    <source>
        <strain evidence="1">OG9-811</strain>
    </source>
</reference>